<sequence length="306" mass="34516">MVQIDALKCRVCGHGEAESLGQIPDCGEFAGQPVSPPIKGGELWECRECGSLFRHPTLSANDYISLYEKAPNTVWVGNEKERNDFATIYEYLQEHKGGSILDIGCYSGCFLAGLSDKFMKYGIEPSVSASMIATSKGIVVLGKTLEEMESGKIFDVVVAIDIIEHVLDVEKFMSQALARVKSNGFLIISTGNPDCYIWKKIFKSKFWYNYFPEHVTFPSFSFFLEFSRRQRLQAPVRIRFSYLKLKLISRLVSIFRFVYYYAIYKSLKIVRGITSGNVANSPVMGNGSLIGVFKDHHIVIFKNKSL</sequence>
<dbReference type="RefSeq" id="WP_256600751.1">
    <property type="nucleotide sequence ID" value="NZ_JANIBJ010000004.1"/>
</dbReference>
<comment type="caution">
    <text evidence="1">The sequence shown here is derived from an EMBL/GenBank/DDBJ whole genome shotgun (WGS) entry which is preliminary data.</text>
</comment>
<dbReference type="EMBL" id="JANIBJ010000004">
    <property type="protein sequence ID" value="MCQ8103083.1"/>
    <property type="molecule type" value="Genomic_DNA"/>
</dbReference>
<name>A0ABT1TCT9_9GAMM</name>
<dbReference type="GO" id="GO:0008168">
    <property type="term" value="F:methyltransferase activity"/>
    <property type="evidence" value="ECO:0007669"/>
    <property type="project" value="UniProtKB-KW"/>
</dbReference>
<dbReference type="Gene3D" id="3.40.50.150">
    <property type="entry name" value="Vaccinia Virus protein VP39"/>
    <property type="match status" value="1"/>
</dbReference>
<accession>A0ABT1TCT9</accession>
<protein>
    <submittedName>
        <fullName evidence="1">Class I SAM-dependent methyltransferase</fullName>
    </submittedName>
</protein>
<evidence type="ECO:0000313" key="1">
    <source>
        <dbReference type="EMBL" id="MCQ8103083.1"/>
    </source>
</evidence>
<keyword evidence="1" id="KW-0808">Transferase</keyword>
<gene>
    <name evidence="1" type="ORF">NP590_03095</name>
</gene>
<dbReference type="GO" id="GO:0032259">
    <property type="term" value="P:methylation"/>
    <property type="evidence" value="ECO:0007669"/>
    <property type="project" value="UniProtKB-KW"/>
</dbReference>
<dbReference type="CDD" id="cd02440">
    <property type="entry name" value="AdoMet_MTases"/>
    <property type="match status" value="1"/>
</dbReference>
<reference evidence="1 2" key="1">
    <citation type="submission" date="2022-07" db="EMBL/GenBank/DDBJ databases">
        <title>Methylomonas rivi sp. nov., Methylomonas rosea sp. nov., Methylomonas aureus sp. nov. and Methylomonas subterranea sp. nov., four novel methanotrophs isolated from a freshwater creek and the deep terrestrial subsurface.</title>
        <authorList>
            <person name="Abin C."/>
            <person name="Sankaranarayanan K."/>
            <person name="Garner C."/>
            <person name="Sindelar R."/>
            <person name="Kotary K."/>
            <person name="Garner R."/>
            <person name="Barclay S."/>
            <person name="Lawson P."/>
            <person name="Krumholz L."/>
        </authorList>
    </citation>
    <scope>NUCLEOTIDE SEQUENCE [LARGE SCALE GENOMIC DNA]</scope>
    <source>
        <strain evidence="1 2">SURF-2</strain>
    </source>
</reference>
<keyword evidence="2" id="KW-1185">Reference proteome</keyword>
<dbReference type="Pfam" id="PF13489">
    <property type="entry name" value="Methyltransf_23"/>
    <property type="match status" value="1"/>
</dbReference>
<evidence type="ECO:0000313" key="2">
    <source>
        <dbReference type="Proteomes" id="UP001524499"/>
    </source>
</evidence>
<proteinExistence type="predicted"/>
<dbReference type="SUPFAM" id="SSF53335">
    <property type="entry name" value="S-adenosyl-L-methionine-dependent methyltransferases"/>
    <property type="match status" value="1"/>
</dbReference>
<keyword evidence="1" id="KW-0489">Methyltransferase</keyword>
<organism evidence="1 2">
    <name type="scientific">Methylomonas subterranea</name>
    <dbReference type="NCBI Taxonomy" id="2952225"/>
    <lineage>
        <taxon>Bacteria</taxon>
        <taxon>Pseudomonadati</taxon>
        <taxon>Pseudomonadota</taxon>
        <taxon>Gammaproteobacteria</taxon>
        <taxon>Methylococcales</taxon>
        <taxon>Methylococcaceae</taxon>
        <taxon>Methylomonas</taxon>
    </lineage>
</organism>
<dbReference type="InterPro" id="IPR029063">
    <property type="entry name" value="SAM-dependent_MTases_sf"/>
</dbReference>
<dbReference type="Proteomes" id="UP001524499">
    <property type="component" value="Unassembled WGS sequence"/>
</dbReference>